<protein>
    <submittedName>
        <fullName evidence="2">Uncharacterized protein</fullName>
    </submittedName>
</protein>
<sequence>MKNRLCSLKEIIHYVYLTVLSISLIVSLSAPCVKVSAKKMTTCFNYRLARKISIWSRYGIQVLLFIFVAAACFNFIGIKKSLCSLHAFGKENDNSCNKFSGSINYDDDDGLNHITVEWGPKSGFVFSTLSVVLVWSYIFYLGYIFWDRCVKISFKASRCEYNPNQQGPGYAYVDQQQQQKDYQESLISHNPDDYDKEI</sequence>
<name>F4QDC3_CACFS</name>
<accession>F4QDC3</accession>
<evidence type="ECO:0000313" key="2">
    <source>
        <dbReference type="EMBL" id="EGG13751.1"/>
    </source>
</evidence>
<keyword evidence="1" id="KW-0472">Membrane</keyword>
<organism evidence="2 3">
    <name type="scientific">Cavenderia fasciculata</name>
    <name type="common">Slime mold</name>
    <name type="synonym">Dictyostelium fasciculatum</name>
    <dbReference type="NCBI Taxonomy" id="261658"/>
    <lineage>
        <taxon>Eukaryota</taxon>
        <taxon>Amoebozoa</taxon>
        <taxon>Evosea</taxon>
        <taxon>Eumycetozoa</taxon>
        <taxon>Dictyostelia</taxon>
        <taxon>Acytosteliales</taxon>
        <taxon>Cavenderiaceae</taxon>
        <taxon>Cavenderia</taxon>
    </lineage>
</organism>
<dbReference type="Proteomes" id="UP000007797">
    <property type="component" value="Unassembled WGS sequence"/>
</dbReference>
<keyword evidence="3" id="KW-1185">Reference proteome</keyword>
<dbReference type="KEGG" id="dfa:DFA_11512"/>
<dbReference type="EMBL" id="GL883029">
    <property type="protein sequence ID" value="EGG13751.1"/>
    <property type="molecule type" value="Genomic_DNA"/>
</dbReference>
<evidence type="ECO:0000313" key="3">
    <source>
        <dbReference type="Proteomes" id="UP000007797"/>
    </source>
</evidence>
<gene>
    <name evidence="2" type="ORF">DFA_11512</name>
</gene>
<reference evidence="3" key="1">
    <citation type="journal article" date="2011" name="Genome Res.">
        <title>Phylogeny-wide analysis of social amoeba genomes highlights ancient origins for complex intercellular communication.</title>
        <authorList>
            <person name="Heidel A.J."/>
            <person name="Lawal H.M."/>
            <person name="Felder M."/>
            <person name="Schilde C."/>
            <person name="Helps N.R."/>
            <person name="Tunggal B."/>
            <person name="Rivero F."/>
            <person name="John U."/>
            <person name="Schleicher M."/>
            <person name="Eichinger L."/>
            <person name="Platzer M."/>
            <person name="Noegel A.A."/>
            <person name="Schaap P."/>
            <person name="Gloeckner G."/>
        </authorList>
    </citation>
    <scope>NUCLEOTIDE SEQUENCE [LARGE SCALE GENOMIC DNA]</scope>
    <source>
        <strain evidence="3">SH3</strain>
    </source>
</reference>
<dbReference type="AlphaFoldDB" id="F4QDC3"/>
<keyword evidence="1" id="KW-1133">Transmembrane helix</keyword>
<feature type="transmembrane region" description="Helical" evidence="1">
    <location>
        <begin position="12"/>
        <end position="37"/>
    </location>
</feature>
<keyword evidence="1" id="KW-0812">Transmembrane</keyword>
<dbReference type="RefSeq" id="XP_004350459.1">
    <property type="nucleotide sequence ID" value="XM_004350408.1"/>
</dbReference>
<feature type="transmembrane region" description="Helical" evidence="1">
    <location>
        <begin position="58"/>
        <end position="78"/>
    </location>
</feature>
<dbReference type="GeneID" id="14865576"/>
<evidence type="ECO:0000256" key="1">
    <source>
        <dbReference type="SAM" id="Phobius"/>
    </source>
</evidence>
<proteinExistence type="predicted"/>
<feature type="transmembrane region" description="Helical" evidence="1">
    <location>
        <begin position="124"/>
        <end position="146"/>
    </location>
</feature>